<name>A0A841L859_9SPHN</name>
<keyword evidence="1" id="KW-1133">Transmembrane helix</keyword>
<dbReference type="EMBL" id="JACIIV010000035">
    <property type="protein sequence ID" value="MBB6229199.1"/>
    <property type="molecule type" value="Genomic_DNA"/>
</dbReference>
<dbReference type="InterPro" id="IPR029058">
    <property type="entry name" value="AB_hydrolase_fold"/>
</dbReference>
<protein>
    <recommendedName>
        <fullName evidence="4">DUF3089 domain-containing protein</fullName>
    </recommendedName>
</protein>
<evidence type="ECO:0000256" key="1">
    <source>
        <dbReference type="SAM" id="Phobius"/>
    </source>
</evidence>
<proteinExistence type="predicted"/>
<keyword evidence="3" id="KW-1185">Reference proteome</keyword>
<evidence type="ECO:0000313" key="3">
    <source>
        <dbReference type="Proteomes" id="UP000538147"/>
    </source>
</evidence>
<gene>
    <name evidence="2" type="ORF">FHS79_003400</name>
</gene>
<dbReference type="InterPro" id="IPR021440">
    <property type="entry name" value="DUF3089"/>
</dbReference>
<accession>A0A841L859</accession>
<dbReference type="RefSeq" id="WP_184202716.1">
    <property type="nucleotide sequence ID" value="NZ_JACIIV010000035.1"/>
</dbReference>
<organism evidence="2 3">
    <name type="scientific">Polymorphobacter multimanifer</name>
    <dbReference type="NCBI Taxonomy" id="1070431"/>
    <lineage>
        <taxon>Bacteria</taxon>
        <taxon>Pseudomonadati</taxon>
        <taxon>Pseudomonadota</taxon>
        <taxon>Alphaproteobacteria</taxon>
        <taxon>Sphingomonadales</taxon>
        <taxon>Sphingosinicellaceae</taxon>
        <taxon>Polymorphobacter</taxon>
    </lineage>
</organism>
<dbReference type="SUPFAM" id="SSF53474">
    <property type="entry name" value="alpha/beta-Hydrolases"/>
    <property type="match status" value="1"/>
</dbReference>
<dbReference type="AlphaFoldDB" id="A0A841L859"/>
<evidence type="ECO:0000313" key="2">
    <source>
        <dbReference type="EMBL" id="MBB6229199.1"/>
    </source>
</evidence>
<dbReference type="Proteomes" id="UP000538147">
    <property type="component" value="Unassembled WGS sequence"/>
</dbReference>
<evidence type="ECO:0008006" key="4">
    <source>
        <dbReference type="Google" id="ProtNLM"/>
    </source>
</evidence>
<dbReference type="Pfam" id="PF11288">
    <property type="entry name" value="DUF3089"/>
    <property type="match status" value="1"/>
</dbReference>
<keyword evidence="1" id="KW-0472">Membrane</keyword>
<comment type="caution">
    <text evidence="2">The sequence shown here is derived from an EMBL/GenBank/DDBJ whole genome shotgun (WGS) entry which is preliminary data.</text>
</comment>
<feature type="transmembrane region" description="Helical" evidence="1">
    <location>
        <begin position="6"/>
        <end position="27"/>
    </location>
</feature>
<reference evidence="2 3" key="1">
    <citation type="submission" date="2020-08" db="EMBL/GenBank/DDBJ databases">
        <title>Genomic Encyclopedia of Type Strains, Phase IV (KMG-IV): sequencing the most valuable type-strain genomes for metagenomic binning, comparative biology and taxonomic classification.</title>
        <authorList>
            <person name="Goeker M."/>
        </authorList>
    </citation>
    <scope>NUCLEOTIDE SEQUENCE [LARGE SCALE GENOMIC DNA]</scope>
    <source>
        <strain evidence="2 3">DSM 102189</strain>
    </source>
</reference>
<keyword evidence="1" id="KW-0812">Transmembrane</keyword>
<sequence>MLARRFLWVIAILIMLVIAGLIGYWLFGMQIMRAAMVPGEAFTASTAGPPADYSKPAGWSAHPQRTDDPTRWAPQGYRAAPAPAVAVFYIQPTSFFDRKRWNGPVADAGMNEQGDKFLRLQASLFNGVAQVWAPRYRQATFGTFLATDTAMAGRALDLAYGDVVTAFEAFIAAQPADRPIILAGHSQGSLHLYRLLKERVAGTPLMARVVAVYAPGWPLSVEADLPALGLPACTTAEQTGCLQSWQSFAEPADIGPIRATFDSADGLSGRPRRGTTMLCTNPLNVEAGTRRIDQSENLGSLVPAIDFTGGTITPRGLGAQCMADGRLSIGEAPAEFTAFILPGNNFHVYDYPLFWANLRADVERRASAFAGASIPAASPAAPLPEDLD</sequence>